<evidence type="ECO:0000256" key="4">
    <source>
        <dbReference type="SAM" id="Phobius"/>
    </source>
</evidence>
<keyword evidence="2" id="KW-0442">Lipid degradation</keyword>
<keyword evidence="6" id="KW-1185">Reference proteome</keyword>
<dbReference type="InterPro" id="IPR029058">
    <property type="entry name" value="AB_hydrolase_fold"/>
</dbReference>
<dbReference type="Proteomes" id="UP000050514">
    <property type="component" value="Unassembled WGS sequence"/>
</dbReference>
<feature type="transmembrane region" description="Helical" evidence="4">
    <location>
        <begin position="29"/>
        <end position="47"/>
    </location>
</feature>
<keyword evidence="4" id="KW-0812">Transmembrane</keyword>
<evidence type="ECO:0000256" key="3">
    <source>
        <dbReference type="ARBA" id="ARBA00023098"/>
    </source>
</evidence>
<dbReference type="EMBL" id="LGHJ01000012">
    <property type="protein sequence ID" value="KPL76332.1"/>
    <property type="molecule type" value="Genomic_DNA"/>
</dbReference>
<dbReference type="GO" id="GO:0003847">
    <property type="term" value="F:1-alkyl-2-acetylglycerophosphocholine esterase activity"/>
    <property type="evidence" value="ECO:0007669"/>
    <property type="project" value="TreeGrafter"/>
</dbReference>
<evidence type="ECO:0000256" key="2">
    <source>
        <dbReference type="ARBA" id="ARBA00022963"/>
    </source>
</evidence>
<keyword evidence="4" id="KW-0472">Membrane</keyword>
<dbReference type="AlphaFoldDB" id="A0A0P6X9H7"/>
<dbReference type="SUPFAM" id="SSF53474">
    <property type="entry name" value="alpha/beta-Hydrolases"/>
    <property type="match status" value="1"/>
</dbReference>
<gene>
    <name evidence="5" type="ORF">AC812_06610</name>
</gene>
<dbReference type="RefSeq" id="WP_061919340.1">
    <property type="nucleotide sequence ID" value="NZ_DF967971.1"/>
</dbReference>
<dbReference type="STRING" id="360411.AC812_06610"/>
<dbReference type="Pfam" id="PF03403">
    <property type="entry name" value="PAF-AH_p_II"/>
    <property type="match status" value="1"/>
</dbReference>
<proteinExistence type="predicted"/>
<protein>
    <recommendedName>
        <fullName evidence="7">Dienelactone hydrolase</fullName>
    </recommendedName>
</protein>
<reference evidence="5 6" key="1">
    <citation type="submission" date="2015-07" db="EMBL/GenBank/DDBJ databases">
        <title>Draft genome of Bellilinea caldifistulae DSM 17877.</title>
        <authorList>
            <person name="Hemp J."/>
            <person name="Ward L.M."/>
            <person name="Pace L.A."/>
            <person name="Fischer W.W."/>
        </authorList>
    </citation>
    <scope>NUCLEOTIDE SEQUENCE [LARGE SCALE GENOMIC DNA]</scope>
    <source>
        <strain evidence="5 6">GOMI-1</strain>
    </source>
</reference>
<name>A0A0P6X9H7_9CHLR</name>
<keyword evidence="3" id="KW-0443">Lipid metabolism</keyword>
<feature type="transmembrane region" description="Helical" evidence="4">
    <location>
        <begin position="6"/>
        <end position="22"/>
    </location>
</feature>
<dbReference type="Gene3D" id="3.40.50.1820">
    <property type="entry name" value="alpha/beta hydrolase"/>
    <property type="match status" value="1"/>
</dbReference>
<feature type="transmembrane region" description="Helical" evidence="4">
    <location>
        <begin position="84"/>
        <end position="108"/>
    </location>
</feature>
<evidence type="ECO:0000313" key="6">
    <source>
        <dbReference type="Proteomes" id="UP000050514"/>
    </source>
</evidence>
<dbReference type="PANTHER" id="PTHR10272:SF0">
    <property type="entry name" value="PLATELET-ACTIVATING FACTOR ACETYLHYDROLASE"/>
    <property type="match status" value="1"/>
</dbReference>
<keyword evidence="4" id="KW-1133">Transmembrane helix</keyword>
<keyword evidence="1" id="KW-0378">Hydrolase</keyword>
<sequence length="466" mass="51751">MRFLENIILILLLLALAWSFLPPQRRSRIILYLPFLTGLLIIVHLVVEGARWQMFPAYLLAIGLLANNTRLLRSTASRPTSQPVWLRLLLVLGGLLLFIVVSQLPVLIPVFNLPQPGGGFDVGISQVVLTDETRPETFTSQTDDFRQVPLMIWYPAANPLNARPVTYWLDQPQISRQLAGMLNLPFFLLDHLSLVQTHAALDAPAAGGQPPFPVILFSHGYRLGYLQQNTSLMETLASQGYVVISIGHPYQAAAVPDENGNLIRFAAETARRFSQDAAFREESLTIWTDDLRFVLNHLPDFQQGKFLPQLTGRLDLERIGVAGMSFGGSAASRLCLQEVRCDALLTLDSPQYEPVLSASLQQPSLFFAAQESEYVRREVYEQVNAPAYLLTIQGSAHYDFTDLTLVSPLNAALGFSGGVNGDQMVRILNQYSLAFFNRHLKDLPAPLLDSPSAAYPEVTITARNLP</sequence>
<evidence type="ECO:0000256" key="1">
    <source>
        <dbReference type="ARBA" id="ARBA00022801"/>
    </source>
</evidence>
<feature type="transmembrane region" description="Helical" evidence="4">
    <location>
        <begin position="53"/>
        <end position="72"/>
    </location>
</feature>
<comment type="caution">
    <text evidence="5">The sequence shown here is derived from an EMBL/GenBank/DDBJ whole genome shotgun (WGS) entry which is preliminary data.</text>
</comment>
<evidence type="ECO:0000313" key="5">
    <source>
        <dbReference type="EMBL" id="KPL76332.1"/>
    </source>
</evidence>
<organism evidence="5 6">
    <name type="scientific">Bellilinea caldifistulae</name>
    <dbReference type="NCBI Taxonomy" id="360411"/>
    <lineage>
        <taxon>Bacteria</taxon>
        <taxon>Bacillati</taxon>
        <taxon>Chloroflexota</taxon>
        <taxon>Anaerolineae</taxon>
        <taxon>Anaerolineales</taxon>
        <taxon>Anaerolineaceae</taxon>
        <taxon>Bellilinea</taxon>
    </lineage>
</organism>
<dbReference type="GO" id="GO:0016042">
    <property type="term" value="P:lipid catabolic process"/>
    <property type="evidence" value="ECO:0007669"/>
    <property type="project" value="UniProtKB-KW"/>
</dbReference>
<evidence type="ECO:0008006" key="7">
    <source>
        <dbReference type="Google" id="ProtNLM"/>
    </source>
</evidence>
<dbReference type="OrthoDB" id="9814760at2"/>
<dbReference type="PANTHER" id="PTHR10272">
    <property type="entry name" value="PLATELET-ACTIVATING FACTOR ACETYLHYDROLASE"/>
    <property type="match status" value="1"/>
</dbReference>
<accession>A0A0P6X9H7</accession>